<keyword evidence="2" id="KW-1185">Reference proteome</keyword>
<reference evidence="1 2" key="1">
    <citation type="submission" date="2020-08" db="EMBL/GenBank/DDBJ databases">
        <title>Sequencing the genomes of 1000 actinobacteria strains.</title>
        <authorList>
            <person name="Klenk H.-P."/>
        </authorList>
    </citation>
    <scope>NUCLEOTIDE SEQUENCE [LARGE SCALE GENOMIC DNA]</scope>
    <source>
        <strain evidence="1 2">DSM 46659</strain>
    </source>
</reference>
<comment type="caution">
    <text evidence="1">The sequence shown here is derived from an EMBL/GenBank/DDBJ whole genome shotgun (WGS) entry which is preliminary data.</text>
</comment>
<dbReference type="AlphaFoldDB" id="A0A7W9YEY4"/>
<dbReference type="RefSeq" id="WP_184072723.1">
    <property type="nucleotide sequence ID" value="NZ_JACHDS010000001.1"/>
</dbReference>
<dbReference type="EMBL" id="JACHDS010000001">
    <property type="protein sequence ID" value="MBB6170221.1"/>
    <property type="molecule type" value="Genomic_DNA"/>
</dbReference>
<dbReference type="Proteomes" id="UP000546642">
    <property type="component" value="Unassembled WGS sequence"/>
</dbReference>
<evidence type="ECO:0000313" key="1">
    <source>
        <dbReference type="EMBL" id="MBB6170221.1"/>
    </source>
</evidence>
<proteinExistence type="predicted"/>
<organism evidence="1 2">
    <name type="scientific">Nocardiopsis mwathae</name>
    <dbReference type="NCBI Taxonomy" id="1472723"/>
    <lineage>
        <taxon>Bacteria</taxon>
        <taxon>Bacillati</taxon>
        <taxon>Actinomycetota</taxon>
        <taxon>Actinomycetes</taxon>
        <taxon>Streptosporangiales</taxon>
        <taxon>Nocardiopsidaceae</taxon>
        <taxon>Nocardiopsis</taxon>
    </lineage>
</organism>
<sequence length="151" mass="16773">MDLDIDPPRRVGPIEIGMPFDRAARALQDIPGFTPPLLKERNPPGFAHYESEMSIALEPGRDGRVKSIEIYRPTRNINVLYRGISIFGESASDVIRKLAQITRLKIEDDGLGVLAHELLMSLGRAVLPEGPDDPDGRYFESVLIAAPGYYE</sequence>
<gene>
    <name evidence="1" type="ORF">HNR23_000281</name>
</gene>
<evidence type="ECO:0000313" key="2">
    <source>
        <dbReference type="Proteomes" id="UP000546642"/>
    </source>
</evidence>
<name>A0A7W9YEY4_9ACTN</name>
<accession>A0A7W9YEY4</accession>
<protein>
    <submittedName>
        <fullName evidence="1">Uncharacterized protein</fullName>
    </submittedName>
</protein>